<proteinExistence type="predicted"/>
<evidence type="ECO:0000313" key="1">
    <source>
        <dbReference type="EMBL" id="CDW17404.1"/>
    </source>
</evidence>
<sequence length="196" mass="22398">MDFISTSLSFLSLWSFSTEKTSRNCTQLQDCGPVDWLLKNRQSVPSSVGNISELLRNINCGYNENGPKVYCSDEISEFDDEFDEIYDDYDEEASGDYDYNNSSQLRGGVIDGLSMDGSTCQGSAVCYILKTDSFYVSKVHRRRRSISGSVFRVEVVGNCCWEAYERKRFRGKFESYKPGFDTYPEILVKSIRKVHC</sequence>
<dbReference type="InterPro" id="IPR038565">
    <property type="entry name" value="CLIP_sf"/>
</dbReference>
<dbReference type="KEGG" id="lsm:121128189"/>
<dbReference type="Gene3D" id="3.30.1640.30">
    <property type="match status" value="1"/>
</dbReference>
<organism evidence="1">
    <name type="scientific">Lepeophtheirus salmonis</name>
    <name type="common">Salmon louse</name>
    <name type="synonym">Caligus salmonis</name>
    <dbReference type="NCBI Taxonomy" id="72036"/>
    <lineage>
        <taxon>Eukaryota</taxon>
        <taxon>Metazoa</taxon>
        <taxon>Ecdysozoa</taxon>
        <taxon>Arthropoda</taxon>
        <taxon>Crustacea</taxon>
        <taxon>Multicrustacea</taxon>
        <taxon>Hexanauplia</taxon>
        <taxon>Copepoda</taxon>
        <taxon>Siphonostomatoida</taxon>
        <taxon>Caligidae</taxon>
        <taxon>Lepeophtheirus</taxon>
    </lineage>
</organism>
<dbReference type="AlphaFoldDB" id="A0A0K2SV23"/>
<dbReference type="GeneID" id="121128189"/>
<dbReference type="OMA" id="CWEAYER"/>
<protein>
    <submittedName>
        <fullName evidence="1">Uncharacterized protein</fullName>
    </submittedName>
</protein>
<reference evidence="1" key="1">
    <citation type="submission" date="2014-05" db="EMBL/GenBank/DDBJ databases">
        <authorList>
            <person name="Chronopoulou M."/>
        </authorList>
    </citation>
    <scope>NUCLEOTIDE SEQUENCE</scope>
    <source>
        <tissue evidence="1">Whole organism</tissue>
    </source>
</reference>
<dbReference type="EMBL" id="HACA01000043">
    <property type="protein sequence ID" value="CDW17404.1"/>
    <property type="molecule type" value="Transcribed_RNA"/>
</dbReference>
<dbReference type="RefSeq" id="XP_040579703.1">
    <property type="nucleotide sequence ID" value="XM_040723769.2"/>
</dbReference>
<name>A0A0K2SV23_LEPSM</name>
<accession>A0A0K2SV23</accession>